<gene>
    <name evidence="1" type="ORF">RAMLITH_24495</name>
</gene>
<dbReference type="Proteomes" id="UP000521868">
    <property type="component" value="Unassembled WGS sequence"/>
</dbReference>
<name>A0A7X6I934_9BURK</name>
<dbReference type="EMBL" id="VTOX01000013">
    <property type="protein sequence ID" value="NKE68976.1"/>
    <property type="molecule type" value="Genomic_DNA"/>
</dbReference>
<keyword evidence="2" id="KW-1185">Reference proteome</keyword>
<dbReference type="InterPro" id="IPR032314">
    <property type="entry name" value="DUF4845"/>
</dbReference>
<protein>
    <submittedName>
        <fullName evidence="1">DUF4845 domain-containing protein</fullName>
    </submittedName>
</protein>
<evidence type="ECO:0000313" key="2">
    <source>
        <dbReference type="Proteomes" id="UP000521868"/>
    </source>
</evidence>
<sequence>MKLGQKKKQAGISFIGLLFVVGVLASLAVLGAQAFPTVVEYQAVLKAVQKAAAGNTVPEVRQIFDKAAEIDNISSISGRDLDISKEGDKVIVKFAYNKEIHMFGPAYLLLKYAGRSR</sequence>
<accession>A0A7X6I934</accession>
<organism evidence="1 2">
    <name type="scientific">Ramlibacter lithotrophicus</name>
    <dbReference type="NCBI Taxonomy" id="2606681"/>
    <lineage>
        <taxon>Bacteria</taxon>
        <taxon>Pseudomonadati</taxon>
        <taxon>Pseudomonadota</taxon>
        <taxon>Betaproteobacteria</taxon>
        <taxon>Burkholderiales</taxon>
        <taxon>Comamonadaceae</taxon>
        <taxon>Ramlibacter</taxon>
    </lineage>
</organism>
<evidence type="ECO:0000313" key="1">
    <source>
        <dbReference type="EMBL" id="NKE68976.1"/>
    </source>
</evidence>
<dbReference type="Pfam" id="PF16137">
    <property type="entry name" value="DUF4845"/>
    <property type="match status" value="1"/>
</dbReference>
<dbReference type="AlphaFoldDB" id="A0A7X6I934"/>
<comment type="caution">
    <text evidence="1">The sequence shown here is derived from an EMBL/GenBank/DDBJ whole genome shotgun (WGS) entry which is preliminary data.</text>
</comment>
<proteinExistence type="predicted"/>
<dbReference type="RefSeq" id="WP_168110095.1">
    <property type="nucleotide sequence ID" value="NZ_VTOX01000013.1"/>
</dbReference>
<reference evidence="1 2" key="1">
    <citation type="journal article" date="2020" name="Nature">
        <title>Bacterial chemolithoautotrophy via manganese oxidation.</title>
        <authorList>
            <person name="Yu H."/>
            <person name="Leadbetter J.R."/>
        </authorList>
    </citation>
    <scope>NUCLEOTIDE SEQUENCE [LARGE SCALE GENOMIC DNA]</scope>
    <source>
        <strain evidence="1 2">RBP-1</strain>
    </source>
</reference>